<dbReference type="Gene3D" id="3.30.420.10">
    <property type="entry name" value="Ribonuclease H-like superfamily/Ribonuclease H"/>
    <property type="match status" value="1"/>
</dbReference>
<comment type="caution">
    <text evidence="1">The sequence shown here is derived from an EMBL/GenBank/DDBJ whole genome shotgun (WGS) entry which is preliminary data.</text>
</comment>
<dbReference type="InterPro" id="IPR036397">
    <property type="entry name" value="RNaseH_sf"/>
</dbReference>
<keyword evidence="2" id="KW-1185">Reference proteome</keyword>
<name>A0A8H7QI03_9FUNG</name>
<reference evidence="1" key="1">
    <citation type="submission" date="2020-12" db="EMBL/GenBank/DDBJ databases">
        <title>Metabolic potential, ecology and presence of endohyphal bacteria is reflected in genomic diversity of Mucoromycotina.</title>
        <authorList>
            <person name="Muszewska A."/>
            <person name="Okrasinska A."/>
            <person name="Steczkiewicz K."/>
            <person name="Drgas O."/>
            <person name="Orlowska M."/>
            <person name="Perlinska-Lenart U."/>
            <person name="Aleksandrzak-Piekarczyk T."/>
            <person name="Szatraj K."/>
            <person name="Zielenkiewicz U."/>
            <person name="Pilsyk S."/>
            <person name="Malc E."/>
            <person name="Mieczkowski P."/>
            <person name="Kruszewska J.S."/>
            <person name="Biernat P."/>
            <person name="Pawlowska J."/>
        </authorList>
    </citation>
    <scope>NUCLEOTIDE SEQUENCE</scope>
    <source>
        <strain evidence="1">WA0000017839</strain>
    </source>
</reference>
<evidence type="ECO:0000313" key="2">
    <source>
        <dbReference type="Proteomes" id="UP000603453"/>
    </source>
</evidence>
<evidence type="ECO:0000313" key="1">
    <source>
        <dbReference type="EMBL" id="KAG2192806.1"/>
    </source>
</evidence>
<dbReference type="Proteomes" id="UP000603453">
    <property type="component" value="Unassembled WGS sequence"/>
</dbReference>
<protein>
    <recommendedName>
        <fullName evidence="3">Tc1-like transposase DDE domain-containing protein</fullName>
    </recommendedName>
</protein>
<dbReference type="AlphaFoldDB" id="A0A8H7QI03"/>
<dbReference type="OrthoDB" id="2280777at2759"/>
<organism evidence="1 2">
    <name type="scientific">Mucor saturninus</name>
    <dbReference type="NCBI Taxonomy" id="64648"/>
    <lineage>
        <taxon>Eukaryota</taxon>
        <taxon>Fungi</taxon>
        <taxon>Fungi incertae sedis</taxon>
        <taxon>Mucoromycota</taxon>
        <taxon>Mucoromycotina</taxon>
        <taxon>Mucoromycetes</taxon>
        <taxon>Mucorales</taxon>
        <taxon>Mucorineae</taxon>
        <taxon>Mucoraceae</taxon>
        <taxon>Mucor</taxon>
    </lineage>
</organism>
<accession>A0A8H7QI03</accession>
<sequence length="136" mass="15403">MKEDCNLSIKVVTRHPVARNSNKTLEARAKFVEEWPAKGMDFMTNCVFLDESGFDINMRRSRDWDPGNVKRRKVVGATKRKVPGDAASVIPKVTTAGHYLQFISDTLDIMDEFPNMKGFHIVMDNAPIHSHSLVDL</sequence>
<dbReference type="EMBL" id="JAEPRD010000267">
    <property type="protein sequence ID" value="KAG2192806.1"/>
    <property type="molecule type" value="Genomic_DNA"/>
</dbReference>
<gene>
    <name evidence="1" type="ORF">INT47_005353</name>
</gene>
<proteinExistence type="predicted"/>
<evidence type="ECO:0008006" key="3">
    <source>
        <dbReference type="Google" id="ProtNLM"/>
    </source>
</evidence>
<dbReference type="GO" id="GO:0003676">
    <property type="term" value="F:nucleic acid binding"/>
    <property type="evidence" value="ECO:0007669"/>
    <property type="project" value="InterPro"/>
</dbReference>